<dbReference type="GO" id="GO:0022857">
    <property type="term" value="F:transmembrane transporter activity"/>
    <property type="evidence" value="ECO:0007669"/>
    <property type="project" value="InterPro"/>
</dbReference>
<comment type="caution">
    <text evidence="7">The sequence shown here is derived from an EMBL/GenBank/DDBJ whole genome shotgun (WGS) entry which is preliminary data.</text>
</comment>
<sequence length="443" mass="48948">MVEEKISFKRTLTTKDLLVYGIIFMIPVAPLAFYGSFLVPANGMVALAYLVGGIAMLFTGFSYAAMAKRYPYSGSVYNYVQRGAHPNLGFIAGWGITLDYLLIPSITYIISAQFGHELLPAIPIWLWVIIIATFNTIVNYLGIDYVSKISWLLFFLQLIVLVLFFVLTIRELAVGNVQPHVISLYNPKHFNFSGVLQATGIVIVSYLGFDAISTLSEEAITPQKSVGKAIIFSIIGIGSLFIITTVLAGFIVPNYQSLNPDTAFSGILYKVGGHPLVYFADIVIVLSFGFAGGQEGQTSVSRILYSMGRDGILPNFLSKLHKKFKTPFIAILLVGLISLIISLTFSVDVVSNLLSFGALFGFMTLNLTVIWHLFIQNPNKNFINIIYYLLSPFIGFSVSLWIFSSLDMSAKIVGGLWLLVGFAILAFKTKFFTIRAPQYDLEL</sequence>
<accession>A0A0V8DNT8</accession>
<protein>
    <submittedName>
        <fullName evidence="7">Amino acid transporter</fullName>
    </submittedName>
</protein>
<gene>
    <name evidence="7" type="ORF">LMG9449_2315</name>
</gene>
<dbReference type="Proteomes" id="UP000053612">
    <property type="component" value="Unassembled WGS sequence"/>
</dbReference>
<dbReference type="RefSeq" id="WP_058225329.1">
    <property type="nucleotide sequence ID" value="NZ_LKLS01000196.1"/>
</dbReference>
<comment type="subcellular location">
    <subcellularLocation>
        <location evidence="1">Cell membrane</location>
        <topology evidence="1">Multi-pass membrane protein</topology>
    </subcellularLocation>
</comment>
<keyword evidence="4 6" id="KW-1133">Transmembrane helix</keyword>
<evidence type="ECO:0000256" key="3">
    <source>
        <dbReference type="ARBA" id="ARBA00022692"/>
    </source>
</evidence>
<dbReference type="AlphaFoldDB" id="A0A0V8DNT8"/>
<feature type="transmembrane region" description="Helical" evidence="6">
    <location>
        <begin position="409"/>
        <end position="427"/>
    </location>
</feature>
<evidence type="ECO:0000256" key="4">
    <source>
        <dbReference type="ARBA" id="ARBA00022989"/>
    </source>
</evidence>
<name>A0A0V8DNT8_LACLL</name>
<feature type="transmembrane region" description="Helical" evidence="6">
    <location>
        <begin position="149"/>
        <end position="169"/>
    </location>
</feature>
<feature type="transmembrane region" description="Helical" evidence="6">
    <location>
        <begin position="353"/>
        <end position="373"/>
    </location>
</feature>
<reference evidence="8" key="1">
    <citation type="submission" date="2015-10" db="EMBL/GenBank/DDBJ databases">
        <title>Draft Genome Sequences of 11 Lactococcus lactis subspecies cremoris strains.</title>
        <authorList>
            <person name="Wels M."/>
            <person name="Backus L."/>
            <person name="Boekhorst J."/>
            <person name="Dijkstra A."/>
            <person name="Beerthuizen M."/>
            <person name="Kelly W."/>
            <person name="Siezen R."/>
            <person name="Bachmann H."/>
            <person name="Van Hijum S."/>
        </authorList>
    </citation>
    <scope>NUCLEOTIDE SEQUENCE [LARGE SCALE GENOMIC DNA]</scope>
    <source>
        <strain evidence="8">LMG9449</strain>
    </source>
</reference>
<dbReference type="PANTHER" id="PTHR42770:SF16">
    <property type="entry name" value="AMINO ACID PERMEASE"/>
    <property type="match status" value="1"/>
</dbReference>
<dbReference type="InterPro" id="IPR050367">
    <property type="entry name" value="APC_superfamily"/>
</dbReference>
<evidence type="ECO:0000256" key="1">
    <source>
        <dbReference type="ARBA" id="ARBA00004651"/>
    </source>
</evidence>
<dbReference type="PANTHER" id="PTHR42770">
    <property type="entry name" value="AMINO ACID TRANSPORTER-RELATED"/>
    <property type="match status" value="1"/>
</dbReference>
<dbReference type="PIRSF" id="PIRSF006060">
    <property type="entry name" value="AA_transporter"/>
    <property type="match status" value="1"/>
</dbReference>
<keyword evidence="3 6" id="KW-0812">Transmembrane</keyword>
<evidence type="ECO:0000256" key="2">
    <source>
        <dbReference type="ARBA" id="ARBA00022475"/>
    </source>
</evidence>
<dbReference type="InterPro" id="IPR002293">
    <property type="entry name" value="AA/rel_permease1"/>
</dbReference>
<feature type="transmembrane region" description="Helical" evidence="6">
    <location>
        <begin position="17"/>
        <end position="39"/>
    </location>
</feature>
<organism evidence="7 8">
    <name type="scientific">Lactococcus lactis subsp. lactis</name>
    <name type="common">Streptococcus lactis</name>
    <dbReference type="NCBI Taxonomy" id="1360"/>
    <lineage>
        <taxon>Bacteria</taxon>
        <taxon>Bacillati</taxon>
        <taxon>Bacillota</taxon>
        <taxon>Bacilli</taxon>
        <taxon>Lactobacillales</taxon>
        <taxon>Streptococcaceae</taxon>
        <taxon>Lactococcus</taxon>
    </lineage>
</organism>
<dbReference type="PATRIC" id="fig|1360.109.peg.2856"/>
<feature type="transmembrane region" description="Helical" evidence="6">
    <location>
        <begin position="328"/>
        <end position="347"/>
    </location>
</feature>
<keyword evidence="5 6" id="KW-0472">Membrane</keyword>
<feature type="transmembrane region" description="Helical" evidence="6">
    <location>
        <begin position="88"/>
        <end position="110"/>
    </location>
</feature>
<feature type="transmembrane region" description="Helical" evidence="6">
    <location>
        <begin position="385"/>
        <end position="403"/>
    </location>
</feature>
<evidence type="ECO:0000256" key="6">
    <source>
        <dbReference type="SAM" id="Phobius"/>
    </source>
</evidence>
<dbReference type="Gene3D" id="1.20.1740.10">
    <property type="entry name" value="Amino acid/polyamine transporter I"/>
    <property type="match status" value="1"/>
</dbReference>
<feature type="transmembrane region" description="Helical" evidence="6">
    <location>
        <begin position="45"/>
        <end position="67"/>
    </location>
</feature>
<feature type="transmembrane region" description="Helical" evidence="6">
    <location>
        <begin position="230"/>
        <end position="252"/>
    </location>
</feature>
<feature type="transmembrane region" description="Helical" evidence="6">
    <location>
        <begin position="122"/>
        <end position="142"/>
    </location>
</feature>
<evidence type="ECO:0000313" key="8">
    <source>
        <dbReference type="Proteomes" id="UP000053612"/>
    </source>
</evidence>
<keyword evidence="2" id="KW-1003">Cell membrane</keyword>
<feature type="transmembrane region" description="Helical" evidence="6">
    <location>
        <begin position="272"/>
        <end position="292"/>
    </location>
</feature>
<proteinExistence type="predicted"/>
<evidence type="ECO:0000313" key="7">
    <source>
        <dbReference type="EMBL" id="KSU15061.1"/>
    </source>
</evidence>
<evidence type="ECO:0000256" key="5">
    <source>
        <dbReference type="ARBA" id="ARBA00023136"/>
    </source>
</evidence>
<dbReference type="EMBL" id="LKLS01000196">
    <property type="protein sequence ID" value="KSU15061.1"/>
    <property type="molecule type" value="Genomic_DNA"/>
</dbReference>
<dbReference type="Pfam" id="PF13520">
    <property type="entry name" value="AA_permease_2"/>
    <property type="match status" value="1"/>
</dbReference>
<dbReference type="GO" id="GO:0005886">
    <property type="term" value="C:plasma membrane"/>
    <property type="evidence" value="ECO:0007669"/>
    <property type="project" value="UniProtKB-SubCell"/>
</dbReference>
<feature type="transmembrane region" description="Helical" evidence="6">
    <location>
        <begin position="189"/>
        <end position="209"/>
    </location>
</feature>